<comment type="caution">
    <text evidence="3">The sequence shown here is derived from an EMBL/GenBank/DDBJ whole genome shotgun (WGS) entry which is preliminary data.</text>
</comment>
<dbReference type="Gene3D" id="3.40.50.1820">
    <property type="entry name" value="alpha/beta hydrolase"/>
    <property type="match status" value="1"/>
</dbReference>
<evidence type="ECO:0000313" key="3">
    <source>
        <dbReference type="EMBL" id="KAG5990999.1"/>
    </source>
</evidence>
<dbReference type="OrthoDB" id="4959877at2759"/>
<evidence type="ECO:0000256" key="1">
    <source>
        <dbReference type="SAM" id="MobiDB-lite"/>
    </source>
</evidence>
<reference evidence="3" key="1">
    <citation type="journal article" date="2020" name="bioRxiv">
        <title>Whole genome comparisons of ergot fungi reveals the divergence and evolution of species within the genus Claviceps are the result of varying mechanisms driving genome evolution and host range expansion.</title>
        <authorList>
            <person name="Wyka S.A."/>
            <person name="Mondo S.J."/>
            <person name="Liu M."/>
            <person name="Dettman J."/>
            <person name="Nalam V."/>
            <person name="Broders K.D."/>
        </authorList>
    </citation>
    <scope>NUCLEOTIDE SEQUENCE</scope>
    <source>
        <strain evidence="3">CCC 602</strain>
    </source>
</reference>
<dbReference type="EMBL" id="SRPW01002708">
    <property type="protein sequence ID" value="KAG5990999.1"/>
    <property type="molecule type" value="Genomic_DNA"/>
</dbReference>
<feature type="domain" description="Carboxylesterase type B" evidence="2">
    <location>
        <begin position="16"/>
        <end position="540"/>
    </location>
</feature>
<sequence>MASQPDDEASTVKQSVNGGTVLGRRRPSSESYPKPVDVFYAIPYATAERFQRAKPCAPVASGCVLDARQEGPYVPQPLAPFDTEEGILRLNIFRTAREDAHAGADEDEQSSSSSIAPAPLLPVMVYLHGGAYNFGHPLERDLASLVSWSGSGSWGMGKGMVVVAVGYRLGALGFPGDAVDGKGQRELNLGLRDQRIGVEWVEEWIGEFGGDGRDVTMMGVSAGGHSIGHHLLHPSRLPFHKAILESASPTARSVLSPSHPRVKAQHEALKRAIRARIPSGSSTASASLDTIVRAWESVWKTHADAVTWPFQPVIDGDLIPTRPLSAWETFPSASMCSATFSVITGFCTHEGTHFVPTHAATNDEFLDFFKRLIPGLSATDLAELAELYPDPVTDPLSPYTNRDHERQYSRQYQQEEADAADAVTAAAAAAKTQLGAQFRRLCSAYGHYAYICPVLHTAHALSSKGHTVYLYEYAAVSSPYGTCSHGDQAPVVAHEMSLLRNKKGLARTAREMTRRWSHFIGSPDGDMGDLWPRFGDHENEHEKQLLLVFGEGNDEMAGGKREGTPVGRRVVSALEREVCGFWWRVMGLSEGIGDGKDIHYKKHSIIKTLTDTSGK</sequence>
<dbReference type="PANTHER" id="PTHR11559">
    <property type="entry name" value="CARBOXYLESTERASE"/>
    <property type="match status" value="1"/>
</dbReference>
<dbReference type="InterPro" id="IPR002018">
    <property type="entry name" value="CarbesteraseB"/>
</dbReference>
<evidence type="ECO:0000313" key="4">
    <source>
        <dbReference type="Proteomes" id="UP000748025"/>
    </source>
</evidence>
<dbReference type="Pfam" id="PF00135">
    <property type="entry name" value="COesterase"/>
    <property type="match status" value="1"/>
</dbReference>
<evidence type="ECO:0000259" key="2">
    <source>
        <dbReference type="Pfam" id="PF00135"/>
    </source>
</evidence>
<dbReference type="InterPro" id="IPR050309">
    <property type="entry name" value="Type-B_Carboxylest/Lipase"/>
</dbReference>
<keyword evidence="4" id="KW-1185">Reference proteome</keyword>
<organism evidence="3 4">
    <name type="scientific">Claviceps pusilla</name>
    <dbReference type="NCBI Taxonomy" id="123648"/>
    <lineage>
        <taxon>Eukaryota</taxon>
        <taxon>Fungi</taxon>
        <taxon>Dikarya</taxon>
        <taxon>Ascomycota</taxon>
        <taxon>Pezizomycotina</taxon>
        <taxon>Sordariomycetes</taxon>
        <taxon>Hypocreomycetidae</taxon>
        <taxon>Hypocreales</taxon>
        <taxon>Clavicipitaceae</taxon>
        <taxon>Claviceps</taxon>
    </lineage>
</organism>
<dbReference type="InterPro" id="IPR029058">
    <property type="entry name" value="AB_hydrolase_fold"/>
</dbReference>
<dbReference type="SUPFAM" id="SSF53474">
    <property type="entry name" value="alpha/beta-Hydrolases"/>
    <property type="match status" value="1"/>
</dbReference>
<dbReference type="Proteomes" id="UP000748025">
    <property type="component" value="Unassembled WGS sequence"/>
</dbReference>
<gene>
    <name evidence="3" type="ORF">E4U43_004140</name>
</gene>
<name>A0A9P7N4I1_9HYPO</name>
<feature type="region of interest" description="Disordered" evidence="1">
    <location>
        <begin position="1"/>
        <end position="32"/>
    </location>
</feature>
<proteinExistence type="predicted"/>
<accession>A0A9P7N4I1</accession>
<dbReference type="AlphaFoldDB" id="A0A9P7N4I1"/>
<protein>
    <recommendedName>
        <fullName evidence="2">Carboxylesterase type B domain-containing protein</fullName>
    </recommendedName>
</protein>